<reference evidence="2 3" key="1">
    <citation type="journal article" date="2015" name="Biotechnol. Biofuels">
        <title>Enhanced degradation of softwood versus hardwood by the white-rot fungus Pycnoporus coccineus.</title>
        <authorList>
            <person name="Couturier M."/>
            <person name="Navarro D."/>
            <person name="Chevret D."/>
            <person name="Henrissat B."/>
            <person name="Piumi F."/>
            <person name="Ruiz-Duenas F.J."/>
            <person name="Martinez A.T."/>
            <person name="Grigoriev I.V."/>
            <person name="Riley R."/>
            <person name="Lipzen A."/>
            <person name="Berrin J.G."/>
            <person name="Master E.R."/>
            <person name="Rosso M.N."/>
        </authorList>
    </citation>
    <scope>NUCLEOTIDE SEQUENCE [LARGE SCALE GENOMIC DNA]</scope>
    <source>
        <strain evidence="2 3">BRFM310</strain>
    </source>
</reference>
<feature type="compositionally biased region" description="Low complexity" evidence="1">
    <location>
        <begin position="114"/>
        <end position="130"/>
    </location>
</feature>
<proteinExistence type="predicted"/>
<dbReference type="EMBL" id="KZ084101">
    <property type="protein sequence ID" value="OSD03220.1"/>
    <property type="molecule type" value="Genomic_DNA"/>
</dbReference>
<feature type="region of interest" description="Disordered" evidence="1">
    <location>
        <begin position="358"/>
        <end position="415"/>
    </location>
</feature>
<evidence type="ECO:0000313" key="3">
    <source>
        <dbReference type="Proteomes" id="UP000193067"/>
    </source>
</evidence>
<evidence type="ECO:0000313" key="2">
    <source>
        <dbReference type="EMBL" id="OSD03220.1"/>
    </source>
</evidence>
<protein>
    <submittedName>
        <fullName evidence="2">Uncharacterized protein</fullName>
    </submittedName>
</protein>
<feature type="compositionally biased region" description="Polar residues" evidence="1">
    <location>
        <begin position="464"/>
        <end position="482"/>
    </location>
</feature>
<name>A0A1Y2IQ12_TRAC3</name>
<accession>A0A1Y2IQ12</accession>
<feature type="region of interest" description="Disordered" evidence="1">
    <location>
        <begin position="462"/>
        <end position="517"/>
    </location>
</feature>
<gene>
    <name evidence="2" type="ORF">PYCCODRAFT_1477092</name>
</gene>
<keyword evidence="3" id="KW-1185">Reference proteome</keyword>
<sequence>MNRAVQLPTGPQPGWEVDSHSAEELTLQSISKSLVILQSLRQSRNAWLSTIFPKFSVKARGGRPAEVTPPPHTTKAHGKYDIHIGPHVFSSTAIYEVHYLPPPPAPATDGGHTGQQASPSSSAPGPSTSGVQMSLSSVAFPTGTYVTPALSAKVAEAARSDPVLANLLNAVINRTATEQQVKTLGYLIQSLNGVQSLEPLSTGDSDQNIQPEVETQPPRPFDVILEFHERPSERFILPRGDVVCELAAPKSVSGHGGSDLIITHCLPFSGTSNVEQGVEGPNGVVPEIVSFRLSRVSQSLWDLLSNWAGGPEKIEQSRIKLSELAKQAAPRSYLQYRLPEGELLSDIRSAMAPSYTMKPIKPAGADSNRAKRKSVSRRPTVTTTANPPSTSIGMPAPKPMPVKRRSQPKTKAVAPPPIACHACGKTDVPLMMGGRYCRECINAGKPVADIPQVQPNRAMPMPSPSVQGSGHANSAAYNTLPNQGPAPAATTSAGYGTAEQGTPMNVDPVPTASTPIG</sequence>
<dbReference type="Proteomes" id="UP000193067">
    <property type="component" value="Unassembled WGS sequence"/>
</dbReference>
<feature type="compositionally biased region" description="Polar residues" evidence="1">
    <location>
        <begin position="377"/>
        <end position="392"/>
    </location>
</feature>
<dbReference type="OrthoDB" id="5338195at2759"/>
<dbReference type="STRING" id="1353009.A0A1Y2IQ12"/>
<feature type="region of interest" description="Disordered" evidence="1">
    <location>
        <begin position="100"/>
        <end position="131"/>
    </location>
</feature>
<evidence type="ECO:0000256" key="1">
    <source>
        <dbReference type="SAM" id="MobiDB-lite"/>
    </source>
</evidence>
<organism evidence="2 3">
    <name type="scientific">Trametes coccinea (strain BRFM310)</name>
    <name type="common">Pycnoporus coccineus</name>
    <dbReference type="NCBI Taxonomy" id="1353009"/>
    <lineage>
        <taxon>Eukaryota</taxon>
        <taxon>Fungi</taxon>
        <taxon>Dikarya</taxon>
        <taxon>Basidiomycota</taxon>
        <taxon>Agaricomycotina</taxon>
        <taxon>Agaricomycetes</taxon>
        <taxon>Polyporales</taxon>
        <taxon>Polyporaceae</taxon>
        <taxon>Trametes</taxon>
    </lineage>
</organism>
<dbReference type="AlphaFoldDB" id="A0A1Y2IQ12"/>
<feature type="compositionally biased region" description="Polar residues" evidence="1">
    <location>
        <begin position="489"/>
        <end position="503"/>
    </location>
</feature>